<dbReference type="RefSeq" id="XP_002956480.1">
    <property type="nucleotide sequence ID" value="XM_002956434.1"/>
</dbReference>
<dbReference type="GeneID" id="9619784"/>
<dbReference type="eggNOG" id="KOG1913">
    <property type="taxonomic scope" value="Eukaryota"/>
</dbReference>
<dbReference type="AlphaFoldDB" id="D8UCX4"/>
<proteinExistence type="predicted"/>
<name>D8UCX4_VOLCA</name>
<dbReference type="Proteomes" id="UP000001058">
    <property type="component" value="Unassembled WGS sequence"/>
</dbReference>
<gene>
    <name evidence="1" type="ORF">VOLCADRAFT_97510</name>
</gene>
<evidence type="ECO:0000313" key="2">
    <source>
        <dbReference type="Proteomes" id="UP000001058"/>
    </source>
</evidence>
<organism evidence="2">
    <name type="scientific">Volvox carteri f. nagariensis</name>
    <dbReference type="NCBI Taxonomy" id="3068"/>
    <lineage>
        <taxon>Eukaryota</taxon>
        <taxon>Viridiplantae</taxon>
        <taxon>Chlorophyta</taxon>
        <taxon>core chlorophytes</taxon>
        <taxon>Chlorophyceae</taxon>
        <taxon>CS clade</taxon>
        <taxon>Chlamydomonadales</taxon>
        <taxon>Volvocaceae</taxon>
        <taxon>Volvox</taxon>
    </lineage>
</organism>
<reference evidence="1 2" key="1">
    <citation type="journal article" date="2010" name="Science">
        <title>Genomic analysis of organismal complexity in the multicellular green alga Volvox carteri.</title>
        <authorList>
            <person name="Prochnik S.E."/>
            <person name="Umen J."/>
            <person name="Nedelcu A.M."/>
            <person name="Hallmann A."/>
            <person name="Miller S.M."/>
            <person name="Nishii I."/>
            <person name="Ferris P."/>
            <person name="Kuo A."/>
            <person name="Mitros T."/>
            <person name="Fritz-Laylin L.K."/>
            <person name="Hellsten U."/>
            <person name="Chapman J."/>
            <person name="Simakov O."/>
            <person name="Rensing S.A."/>
            <person name="Terry A."/>
            <person name="Pangilinan J."/>
            <person name="Kapitonov V."/>
            <person name="Jurka J."/>
            <person name="Salamov A."/>
            <person name="Shapiro H."/>
            <person name="Schmutz J."/>
            <person name="Grimwood J."/>
            <person name="Lindquist E."/>
            <person name="Lucas S."/>
            <person name="Grigoriev I.V."/>
            <person name="Schmitt R."/>
            <person name="Kirk D."/>
            <person name="Rokhsar D.S."/>
        </authorList>
    </citation>
    <scope>NUCLEOTIDE SEQUENCE [LARGE SCALE GENOMIC DNA]</scope>
    <source>
        <strain evidence="2">f. Nagariensis / Eve</strain>
    </source>
</reference>
<protein>
    <submittedName>
        <fullName evidence="1">Uncharacterized protein</fullName>
    </submittedName>
</protein>
<accession>D8UCX4</accession>
<sequence length="332" mass="36861">MALVPSVSASTDLSQREPSRCRFYARAGAVIDKQGQAFTRHVVVQVLKWLSDHAAACGANDTPWEQQTNVGDSGAPTAAAAAASAAQRQLLWEVLRLLVKHSEAGKTKQARGWLMGQSKEDQSVESDLLKLLLERRNAPDTHSLRRMAEEAKLADNPIVKNAERLVRRVLELPNRPAVVFVHSPVCGMANYPIGHPKNPERTPYSLHARGARSLTSCRTCRETSVTTGLFFGEEFTNFMDALNSYDIPFTFLAPYRYPFNQCPFTPNETQLVSYLSEHPKLEALDRHLEPVMNIDTAGPRVFEAADLLLDAKCQFWDDLLNADITAGTAFHS</sequence>
<dbReference type="KEGG" id="vcn:VOLCADRAFT_97510"/>
<evidence type="ECO:0000313" key="1">
    <source>
        <dbReference type="EMBL" id="EFJ42417.1"/>
    </source>
</evidence>
<dbReference type="InParanoid" id="D8UCX4"/>
<dbReference type="EMBL" id="GL378382">
    <property type="protein sequence ID" value="EFJ42417.1"/>
    <property type="molecule type" value="Genomic_DNA"/>
</dbReference>
<dbReference type="OrthoDB" id="2012139at2759"/>
<keyword evidence="2" id="KW-1185">Reference proteome</keyword>